<feature type="binding site" description="covalent" evidence="13">
    <location>
        <position position="61"/>
    </location>
    <ligand>
        <name>heme c</name>
        <dbReference type="ChEBI" id="CHEBI:61717"/>
    </ligand>
</feature>
<dbReference type="Proteomes" id="UP001165679">
    <property type="component" value="Unassembled WGS sequence"/>
</dbReference>
<evidence type="ECO:0000256" key="6">
    <source>
        <dbReference type="ARBA" id="ARBA00022660"/>
    </source>
</evidence>
<keyword evidence="14" id="KW-0732">Signal</keyword>
<dbReference type="PRINTS" id="PR00603">
    <property type="entry name" value="CYTOCHROMEC1"/>
</dbReference>
<reference evidence="16" key="1">
    <citation type="submission" date="2022-09" db="EMBL/GenBank/DDBJ databases">
        <title>Rhodovastum sp. nov. RN2-1 isolated from soil in Seongnam, South Korea.</title>
        <authorList>
            <person name="Le N.T."/>
        </authorList>
    </citation>
    <scope>NUCLEOTIDE SEQUENCE</scope>
    <source>
        <strain evidence="16">RN2-1</strain>
    </source>
</reference>
<protein>
    <recommendedName>
        <fullName evidence="3">Cytochrome c1</fullName>
    </recommendedName>
</protein>
<sequence length="255" mass="27619">MRLFPLAAIAALAAAVSIGPARAEEVTTAPLPHQRWTFDGPFGTYDRAAAQRGFQVYKEVCANCHSLKLGYYRDLKGIGLSDGQIAAIAASVSVPTIGEDGQPAERPGLPSDHFHSPFPNENAARAAMNGALPPDLSLIEKAREGGADYIYALLNGYSEPPAGMKLGDGMNYNKYFPGNQIAMVQPLQNGQVTYADGTPATQEQMARDVATFLTYMASPEMEDRKRIGVKIVLFLVFMTGITYAVKRKVWADVHH</sequence>
<feature type="signal peptide" evidence="14">
    <location>
        <begin position="1"/>
        <end position="23"/>
    </location>
</feature>
<dbReference type="InterPro" id="IPR002326">
    <property type="entry name" value="Cyt_c1"/>
</dbReference>
<dbReference type="RefSeq" id="WP_264716529.1">
    <property type="nucleotide sequence ID" value="NZ_JAPDNT010000041.1"/>
</dbReference>
<reference evidence="16" key="2">
    <citation type="submission" date="2022-10" db="EMBL/GenBank/DDBJ databases">
        <authorList>
            <person name="Trinh H.N."/>
        </authorList>
    </citation>
    <scope>NUCLEOTIDE SEQUENCE</scope>
    <source>
        <strain evidence="16">RN2-1</strain>
    </source>
</reference>
<proteinExistence type="inferred from homology"/>
<feature type="binding site" description="covalent" evidence="13">
    <location>
        <position position="64"/>
    </location>
    <ligand>
        <name>heme c</name>
        <dbReference type="ChEBI" id="CHEBI:61717"/>
    </ligand>
</feature>
<keyword evidence="17" id="KW-1185">Reference proteome</keyword>
<comment type="cofactor">
    <cofactor evidence="13">
        <name>heme c</name>
        <dbReference type="ChEBI" id="CHEBI:61717"/>
    </cofactor>
    <text evidence="13">Binds 1 heme c group covalently per subunit.</text>
</comment>
<keyword evidence="4" id="KW-0813">Transport</keyword>
<dbReference type="PANTHER" id="PTHR10266">
    <property type="entry name" value="CYTOCHROME C1"/>
    <property type="match status" value="1"/>
</dbReference>
<evidence type="ECO:0000256" key="11">
    <source>
        <dbReference type="ARBA" id="ARBA00023004"/>
    </source>
</evidence>
<keyword evidence="8 13" id="KW-0479">Metal-binding</keyword>
<feature type="chain" id="PRO_5041433389" description="Cytochrome c1" evidence="14">
    <location>
        <begin position="24"/>
        <end position="255"/>
    </location>
</feature>
<evidence type="ECO:0000259" key="15">
    <source>
        <dbReference type="PROSITE" id="PS51007"/>
    </source>
</evidence>
<accession>A0AA41YW52</accession>
<comment type="subcellular location">
    <subcellularLocation>
        <location evidence="1">Membrane</location>
    </subcellularLocation>
</comment>
<evidence type="ECO:0000256" key="7">
    <source>
        <dbReference type="ARBA" id="ARBA00022692"/>
    </source>
</evidence>
<dbReference type="AlphaFoldDB" id="A0AA41YW52"/>
<dbReference type="GO" id="GO:0016020">
    <property type="term" value="C:membrane"/>
    <property type="evidence" value="ECO:0007669"/>
    <property type="project" value="UniProtKB-SubCell"/>
</dbReference>
<feature type="domain" description="Cytochrome c" evidence="15">
    <location>
        <begin position="48"/>
        <end position="217"/>
    </location>
</feature>
<keyword evidence="7" id="KW-0812">Transmembrane</keyword>
<feature type="binding site" description="covalent" evidence="13">
    <location>
        <position position="65"/>
    </location>
    <ligand>
        <name>heme c</name>
        <dbReference type="ChEBI" id="CHEBI:61717"/>
    </ligand>
</feature>
<keyword evidence="11 13" id="KW-0408">Iron</keyword>
<dbReference type="GO" id="GO:0009055">
    <property type="term" value="F:electron transfer activity"/>
    <property type="evidence" value="ECO:0007669"/>
    <property type="project" value="InterPro"/>
</dbReference>
<dbReference type="SUPFAM" id="SSF46626">
    <property type="entry name" value="Cytochrome c"/>
    <property type="match status" value="1"/>
</dbReference>
<dbReference type="SUPFAM" id="SSF81496">
    <property type="entry name" value="Cytochrome c1 subunit of cytochrome bc1 complex (Ubiquinol-cytochrome c reductase), transmembrane anchor"/>
    <property type="match status" value="1"/>
</dbReference>
<comment type="similarity">
    <text evidence="2">Belongs to the cytochrome c family.</text>
</comment>
<evidence type="ECO:0000256" key="1">
    <source>
        <dbReference type="ARBA" id="ARBA00004370"/>
    </source>
</evidence>
<dbReference type="PANTHER" id="PTHR10266:SF3">
    <property type="entry name" value="CYTOCHROME C1, HEME PROTEIN, MITOCHONDRIAL"/>
    <property type="match status" value="1"/>
</dbReference>
<keyword evidence="9" id="KW-0249">Electron transport</keyword>
<name>A0AA41YW52_9PROT</name>
<evidence type="ECO:0000256" key="8">
    <source>
        <dbReference type="ARBA" id="ARBA00022723"/>
    </source>
</evidence>
<comment type="caution">
    <text evidence="16">The sequence shown here is derived from an EMBL/GenBank/DDBJ whole genome shotgun (WGS) entry which is preliminary data.</text>
</comment>
<dbReference type="GO" id="GO:0046872">
    <property type="term" value="F:metal ion binding"/>
    <property type="evidence" value="ECO:0007669"/>
    <property type="project" value="UniProtKB-KW"/>
</dbReference>
<evidence type="ECO:0000256" key="3">
    <source>
        <dbReference type="ARBA" id="ARBA00016165"/>
    </source>
</evidence>
<dbReference type="InterPro" id="IPR036909">
    <property type="entry name" value="Cyt_c-like_dom_sf"/>
</dbReference>
<evidence type="ECO:0000256" key="12">
    <source>
        <dbReference type="ARBA" id="ARBA00023136"/>
    </source>
</evidence>
<evidence type="ECO:0000256" key="14">
    <source>
        <dbReference type="SAM" id="SignalP"/>
    </source>
</evidence>
<evidence type="ECO:0000256" key="5">
    <source>
        <dbReference type="ARBA" id="ARBA00022617"/>
    </source>
</evidence>
<evidence type="ECO:0000256" key="13">
    <source>
        <dbReference type="PIRSR" id="PIRSR602326-1"/>
    </source>
</evidence>
<dbReference type="PROSITE" id="PS51007">
    <property type="entry name" value="CYTC"/>
    <property type="match status" value="1"/>
</dbReference>
<dbReference type="InterPro" id="IPR021157">
    <property type="entry name" value="Cyt_c1_TM_anchor_C"/>
</dbReference>
<keyword evidence="12" id="KW-0472">Membrane</keyword>
<keyword evidence="5 13" id="KW-0349">Heme</keyword>
<dbReference type="EMBL" id="JAPDNT010000041">
    <property type="protein sequence ID" value="MCW3477578.1"/>
    <property type="molecule type" value="Genomic_DNA"/>
</dbReference>
<feature type="binding site" description="covalent" evidence="13">
    <location>
        <position position="183"/>
    </location>
    <ligand>
        <name>heme c</name>
        <dbReference type="ChEBI" id="CHEBI:61717"/>
    </ligand>
</feature>
<dbReference type="Pfam" id="PF02167">
    <property type="entry name" value="Cytochrom_C1"/>
    <property type="match status" value="1"/>
</dbReference>
<gene>
    <name evidence="16" type="ORF">OL599_23750</name>
</gene>
<organism evidence="16 17">
    <name type="scientific">Limobrevibacterium gyesilva</name>
    <dbReference type="NCBI Taxonomy" id="2991712"/>
    <lineage>
        <taxon>Bacteria</taxon>
        <taxon>Pseudomonadati</taxon>
        <taxon>Pseudomonadota</taxon>
        <taxon>Alphaproteobacteria</taxon>
        <taxon>Acetobacterales</taxon>
        <taxon>Acetobacteraceae</taxon>
        <taxon>Limobrevibacterium</taxon>
    </lineage>
</organism>
<dbReference type="Gene3D" id="1.20.5.100">
    <property type="entry name" value="Cytochrome c1, transmembrane anchor, C-terminal"/>
    <property type="match status" value="1"/>
</dbReference>
<dbReference type="InterPro" id="IPR009056">
    <property type="entry name" value="Cyt_c-like_dom"/>
</dbReference>
<evidence type="ECO:0000256" key="9">
    <source>
        <dbReference type="ARBA" id="ARBA00022982"/>
    </source>
</evidence>
<keyword evidence="6" id="KW-0679">Respiratory chain</keyword>
<evidence type="ECO:0000313" key="16">
    <source>
        <dbReference type="EMBL" id="MCW3477578.1"/>
    </source>
</evidence>
<dbReference type="Gene3D" id="1.10.760.10">
    <property type="entry name" value="Cytochrome c-like domain"/>
    <property type="match status" value="1"/>
</dbReference>
<evidence type="ECO:0000256" key="2">
    <source>
        <dbReference type="ARBA" id="ARBA00006488"/>
    </source>
</evidence>
<keyword evidence="10" id="KW-1133">Transmembrane helix</keyword>
<evidence type="ECO:0000313" key="17">
    <source>
        <dbReference type="Proteomes" id="UP001165679"/>
    </source>
</evidence>
<evidence type="ECO:0000256" key="10">
    <source>
        <dbReference type="ARBA" id="ARBA00022989"/>
    </source>
</evidence>
<evidence type="ECO:0000256" key="4">
    <source>
        <dbReference type="ARBA" id="ARBA00022448"/>
    </source>
</evidence>
<dbReference type="GO" id="GO:0020037">
    <property type="term" value="F:heme binding"/>
    <property type="evidence" value="ECO:0007669"/>
    <property type="project" value="InterPro"/>
</dbReference>